<protein>
    <submittedName>
        <fullName evidence="3">FecR domain-containing protein</fullName>
    </submittedName>
</protein>
<evidence type="ECO:0000259" key="2">
    <source>
        <dbReference type="Pfam" id="PF04773"/>
    </source>
</evidence>
<keyword evidence="1" id="KW-0472">Membrane</keyword>
<dbReference type="PANTHER" id="PTHR30273:SF2">
    <property type="entry name" value="PROTEIN FECR"/>
    <property type="match status" value="1"/>
</dbReference>
<feature type="transmembrane region" description="Helical" evidence="1">
    <location>
        <begin position="100"/>
        <end position="123"/>
    </location>
</feature>
<proteinExistence type="predicted"/>
<dbReference type="PANTHER" id="PTHR30273">
    <property type="entry name" value="PERIPLASMIC SIGNAL SENSOR AND SIGMA FACTOR ACTIVATOR FECR-RELATED"/>
    <property type="match status" value="1"/>
</dbReference>
<dbReference type="InterPro" id="IPR006860">
    <property type="entry name" value="FecR"/>
</dbReference>
<evidence type="ECO:0000313" key="4">
    <source>
        <dbReference type="Proteomes" id="UP001214854"/>
    </source>
</evidence>
<keyword evidence="1" id="KW-1133">Transmembrane helix</keyword>
<dbReference type="EMBL" id="JAQQKX010000021">
    <property type="protein sequence ID" value="MDC7685112.1"/>
    <property type="molecule type" value="Genomic_DNA"/>
</dbReference>
<dbReference type="Proteomes" id="UP001214854">
    <property type="component" value="Unassembled WGS sequence"/>
</dbReference>
<dbReference type="Gene3D" id="3.55.50.30">
    <property type="match status" value="1"/>
</dbReference>
<dbReference type="RefSeq" id="WP_272749620.1">
    <property type="nucleotide sequence ID" value="NZ_JAQQKX010000021.1"/>
</dbReference>
<comment type="caution">
    <text evidence="3">The sequence shown here is derived from an EMBL/GenBank/DDBJ whole genome shotgun (WGS) entry which is preliminary data.</text>
</comment>
<dbReference type="PIRSF" id="PIRSF018266">
    <property type="entry name" value="FecR"/>
    <property type="match status" value="1"/>
</dbReference>
<sequence>MSAIDDIAVRWVATQASGVWDADLQARLDAWLSADTRHQGAFFRAQAAWAMMDRASVMGAGIDAAEISPPPFDAESVPDTAPDAFVVPLTAAARPTRRGLLSVMGGGAVAASLTAAFVLAAAVRDRVDLETEVGELRKVPLKDKSVASVNTDSRIEVSLKPDRRDVRLVRGEAWFEVAKDKARPFVVAADTVRVRAVGTAFSVRKLATGAVVLVSEGVVEVWNHKIPDRPARLTAGSRAFVPYAPAPVEAEYRPEAVDRALAWRDGQIAFDNDTLQSAVAEFNRYNAQKIVVADPALNAEKLVGWFRADQPETFARAVHGALNVPVTVDGDRIVIG</sequence>
<reference evidence="3 4" key="1">
    <citation type="submission" date="2023-01" db="EMBL/GenBank/DDBJ databases">
        <title>Novel species of the genus Asticcacaulis isolated from rivers.</title>
        <authorList>
            <person name="Lu H."/>
        </authorList>
    </citation>
    <scope>NUCLEOTIDE SEQUENCE [LARGE SCALE GENOMIC DNA]</scope>
    <source>
        <strain evidence="3 4">BYS171W</strain>
    </source>
</reference>
<name>A0ABT5HYF1_9CAUL</name>
<gene>
    <name evidence="3" type="ORF">PQU92_17655</name>
</gene>
<keyword evidence="1" id="KW-0812">Transmembrane</keyword>
<organism evidence="3 4">
    <name type="scientific">Asticcacaulis aquaticus</name>
    <dbReference type="NCBI Taxonomy" id="2984212"/>
    <lineage>
        <taxon>Bacteria</taxon>
        <taxon>Pseudomonadati</taxon>
        <taxon>Pseudomonadota</taxon>
        <taxon>Alphaproteobacteria</taxon>
        <taxon>Caulobacterales</taxon>
        <taxon>Caulobacteraceae</taxon>
        <taxon>Asticcacaulis</taxon>
    </lineage>
</organism>
<feature type="domain" description="FecR protein" evidence="2">
    <location>
        <begin position="128"/>
        <end position="220"/>
    </location>
</feature>
<dbReference type="Gene3D" id="2.60.120.1440">
    <property type="match status" value="1"/>
</dbReference>
<evidence type="ECO:0000313" key="3">
    <source>
        <dbReference type="EMBL" id="MDC7685112.1"/>
    </source>
</evidence>
<dbReference type="InterPro" id="IPR012373">
    <property type="entry name" value="Ferrdict_sens_TM"/>
</dbReference>
<keyword evidence="4" id="KW-1185">Reference proteome</keyword>
<dbReference type="Pfam" id="PF04773">
    <property type="entry name" value="FecR"/>
    <property type="match status" value="1"/>
</dbReference>
<accession>A0ABT5HYF1</accession>
<evidence type="ECO:0000256" key="1">
    <source>
        <dbReference type="SAM" id="Phobius"/>
    </source>
</evidence>